<protein>
    <recommendedName>
        <fullName evidence="3">tRNA-5-taurinomethyluridine 2-sulfurtransferase</fullName>
        <ecNumber evidence="3">2.8.1.14</ecNumber>
    </recommendedName>
</protein>
<sequence>MSKLLRVVCGISGGVDSAVAALLLKRKGYDVVGLFMRNWDIPDETGQCCADGDFEDAVHVCEHLNIPLHEVSFVKEYWNHVFSEMLKDYQQGITPNPDILCNKYIKFDAFMKHALEQLEGHLIATGHYARSTMKGHCNTLFPLGDLTKTVVKQLAMEAGLEKIVMKKESMGICFIGSRRFHKFIEEYVEPRPGNFIDIDTQKIVGTHKGVHYWTLGQRALIPGQKDAYFIVNKDASTRDILVAQGTDHPALFVQMFVTESPYWIHGPPPHLMQGQSVQVDFRFQHKHPLLPCTVCKSEGNGLEVTLPSPLRSITPGQYAVFYQGDECLGSSRIIWTGPSLHALKHIGRVNIPAAFH</sequence>
<keyword evidence="9" id="KW-0694">RNA-binding</keyword>
<gene>
    <name evidence="14" type="ORF">C0Q70_15324</name>
</gene>
<evidence type="ECO:0000256" key="4">
    <source>
        <dbReference type="ARBA" id="ARBA00022555"/>
    </source>
</evidence>
<keyword evidence="10" id="KW-1015">Disulfide bond</keyword>
<dbReference type="GO" id="GO:0005739">
    <property type="term" value="C:mitochondrion"/>
    <property type="evidence" value="ECO:0007669"/>
    <property type="project" value="TreeGrafter"/>
</dbReference>
<dbReference type="Gene3D" id="2.30.30.280">
    <property type="entry name" value="Adenine nucleotide alpha hydrolases-like domains"/>
    <property type="match status" value="1"/>
</dbReference>
<dbReference type="Pfam" id="PF20259">
    <property type="entry name" value="tRNA_Me_trans_M"/>
    <property type="match status" value="1"/>
</dbReference>
<keyword evidence="6" id="KW-0819">tRNA processing</keyword>
<evidence type="ECO:0000256" key="5">
    <source>
        <dbReference type="ARBA" id="ARBA00022679"/>
    </source>
</evidence>
<evidence type="ECO:0000313" key="14">
    <source>
        <dbReference type="EMBL" id="PVD24838.1"/>
    </source>
</evidence>
<dbReference type="GO" id="GO:0005524">
    <property type="term" value="F:ATP binding"/>
    <property type="evidence" value="ECO:0007669"/>
    <property type="project" value="UniProtKB-KW"/>
</dbReference>
<evidence type="ECO:0000256" key="7">
    <source>
        <dbReference type="ARBA" id="ARBA00022741"/>
    </source>
</evidence>
<evidence type="ECO:0000256" key="8">
    <source>
        <dbReference type="ARBA" id="ARBA00022840"/>
    </source>
</evidence>
<proteinExistence type="inferred from homology"/>
<dbReference type="OrthoDB" id="3685at2759"/>
<dbReference type="Pfam" id="PF20258">
    <property type="entry name" value="tRNA_Me_trans_C"/>
    <property type="match status" value="1"/>
</dbReference>
<evidence type="ECO:0000256" key="1">
    <source>
        <dbReference type="ARBA" id="ARBA00003986"/>
    </source>
</evidence>
<reference evidence="14 15" key="1">
    <citation type="submission" date="2018-04" db="EMBL/GenBank/DDBJ databases">
        <title>The genome of golden apple snail Pomacea canaliculata provides insight into stress tolerance and invasive adaptation.</title>
        <authorList>
            <person name="Liu C."/>
            <person name="Liu B."/>
            <person name="Ren Y."/>
            <person name="Zhang Y."/>
            <person name="Wang H."/>
            <person name="Li S."/>
            <person name="Jiang F."/>
            <person name="Yin L."/>
            <person name="Zhang G."/>
            <person name="Qian W."/>
            <person name="Fan W."/>
        </authorList>
    </citation>
    <scope>NUCLEOTIDE SEQUENCE [LARGE SCALE GENOMIC DNA]</scope>
    <source>
        <strain evidence="14">SZHN2017</strain>
        <tissue evidence="14">Muscle</tissue>
    </source>
</reference>
<dbReference type="STRING" id="400727.A0A2T7NUH3"/>
<dbReference type="FunFam" id="2.30.30.280:FF:000001">
    <property type="entry name" value="tRNA-specific 2-thiouridylase MnmA"/>
    <property type="match status" value="1"/>
</dbReference>
<keyword evidence="8" id="KW-0067">ATP-binding</keyword>
<evidence type="ECO:0000313" key="15">
    <source>
        <dbReference type="Proteomes" id="UP000245119"/>
    </source>
</evidence>
<accession>A0A2T7NUH3</accession>
<comment type="caution">
    <text evidence="14">The sequence shown here is derived from an EMBL/GenBank/DDBJ whole genome shotgun (WGS) entry which is preliminary data.</text>
</comment>
<comment type="catalytic activity">
    <reaction evidence="11">
        <text>5-taurinomethyluridine(34) in tRNA + S-sulfanyl-L-cysteinyl-[protein] + AH2 + ATP = 5-taurinomethyl-2-thiouridine(34) in tRNA + L-cysteinyl-[protein] + A + AMP + diphosphate + H(+)</text>
        <dbReference type="Rhea" id="RHEA:47040"/>
        <dbReference type="Rhea" id="RHEA-COMP:10131"/>
        <dbReference type="Rhea" id="RHEA-COMP:11726"/>
        <dbReference type="Rhea" id="RHEA-COMP:11732"/>
        <dbReference type="Rhea" id="RHEA-COMP:11733"/>
        <dbReference type="ChEBI" id="CHEBI:13193"/>
        <dbReference type="ChEBI" id="CHEBI:15378"/>
        <dbReference type="ChEBI" id="CHEBI:17499"/>
        <dbReference type="ChEBI" id="CHEBI:29950"/>
        <dbReference type="ChEBI" id="CHEBI:30616"/>
        <dbReference type="ChEBI" id="CHEBI:33019"/>
        <dbReference type="ChEBI" id="CHEBI:61963"/>
        <dbReference type="ChEBI" id="CHEBI:87171"/>
        <dbReference type="ChEBI" id="CHEBI:87172"/>
        <dbReference type="ChEBI" id="CHEBI:456215"/>
        <dbReference type="EC" id="2.8.1.14"/>
    </reaction>
</comment>
<evidence type="ECO:0000256" key="3">
    <source>
        <dbReference type="ARBA" id="ARBA00011953"/>
    </source>
</evidence>
<dbReference type="GO" id="GO:0002143">
    <property type="term" value="P:tRNA wobble position uridine thiolation"/>
    <property type="evidence" value="ECO:0007669"/>
    <property type="project" value="TreeGrafter"/>
</dbReference>
<dbReference type="PANTHER" id="PTHR11933:SF5">
    <property type="entry name" value="MITOCHONDRIAL TRNA-SPECIFIC 2-THIOURIDYLASE 1"/>
    <property type="match status" value="1"/>
</dbReference>
<dbReference type="InterPro" id="IPR004506">
    <property type="entry name" value="MnmA-like"/>
</dbReference>
<evidence type="ECO:0000256" key="9">
    <source>
        <dbReference type="ARBA" id="ARBA00022884"/>
    </source>
</evidence>
<keyword evidence="7" id="KW-0547">Nucleotide-binding</keyword>
<keyword evidence="5" id="KW-0808">Transferase</keyword>
<comment type="function">
    <text evidence="1">Catalyzes the 2-thiolation of uridine at the wobble position (U34) of mitochondrial tRNA(Lys), tRNA(Glu) and tRNA(Gln). Required for the formation of 5-taurinomethyl-2-thiouridine (tm5s2U) of mitochondrial tRNA(Lys), tRNA(Glu), and tRNA(Gln) at the wobble position. ATP is required to activate the C2 atom of the wobble base.</text>
</comment>
<dbReference type="AlphaFoldDB" id="A0A2T7NUH3"/>
<dbReference type="GO" id="GO:0061708">
    <property type="term" value="F:tRNA-5-taurinomethyluridine 2-sulfurtransferase"/>
    <property type="evidence" value="ECO:0007669"/>
    <property type="project" value="UniProtKB-EC"/>
</dbReference>
<dbReference type="PANTHER" id="PTHR11933">
    <property type="entry name" value="TRNA 5-METHYLAMINOMETHYL-2-THIOURIDYLATE -METHYLTRANSFERASE"/>
    <property type="match status" value="1"/>
</dbReference>
<dbReference type="GO" id="GO:0000049">
    <property type="term" value="F:tRNA binding"/>
    <property type="evidence" value="ECO:0007669"/>
    <property type="project" value="UniProtKB-KW"/>
</dbReference>
<dbReference type="EMBL" id="PZQS01000009">
    <property type="protein sequence ID" value="PVD24838.1"/>
    <property type="molecule type" value="Genomic_DNA"/>
</dbReference>
<feature type="domain" description="tRNA-specific 2-thiouridylase MnmA-like central" evidence="13">
    <location>
        <begin position="182"/>
        <end position="244"/>
    </location>
</feature>
<dbReference type="Gene3D" id="2.40.30.10">
    <property type="entry name" value="Translation factors"/>
    <property type="match status" value="1"/>
</dbReference>
<comment type="similarity">
    <text evidence="2">Belongs to the MnmA/TRMU family.</text>
</comment>
<dbReference type="InterPro" id="IPR023382">
    <property type="entry name" value="MnmA-like_central_sf"/>
</dbReference>
<dbReference type="InterPro" id="IPR046884">
    <property type="entry name" value="MnmA-like_central"/>
</dbReference>
<evidence type="ECO:0000256" key="10">
    <source>
        <dbReference type="ARBA" id="ARBA00023157"/>
    </source>
</evidence>
<dbReference type="SUPFAM" id="SSF52402">
    <property type="entry name" value="Adenine nucleotide alpha hydrolases-like"/>
    <property type="match status" value="1"/>
</dbReference>
<name>A0A2T7NUH3_POMCA</name>
<evidence type="ECO:0000256" key="2">
    <source>
        <dbReference type="ARBA" id="ARBA00006191"/>
    </source>
</evidence>
<feature type="domain" description="tRNA-specific 2-thiouridylase MnmA-like C-terminal" evidence="12">
    <location>
        <begin position="255"/>
        <end position="333"/>
    </location>
</feature>
<dbReference type="InterPro" id="IPR046885">
    <property type="entry name" value="MnmA-like_C"/>
</dbReference>
<dbReference type="InterPro" id="IPR014729">
    <property type="entry name" value="Rossmann-like_a/b/a_fold"/>
</dbReference>
<evidence type="ECO:0000259" key="13">
    <source>
        <dbReference type="Pfam" id="PF20259"/>
    </source>
</evidence>
<dbReference type="EC" id="2.8.1.14" evidence="3"/>
<keyword evidence="4" id="KW-0820">tRNA-binding</keyword>
<evidence type="ECO:0000256" key="11">
    <source>
        <dbReference type="ARBA" id="ARBA00049564"/>
    </source>
</evidence>
<evidence type="ECO:0000259" key="12">
    <source>
        <dbReference type="Pfam" id="PF20258"/>
    </source>
</evidence>
<dbReference type="CDD" id="cd01998">
    <property type="entry name" value="MnmA_TRMU-like"/>
    <property type="match status" value="1"/>
</dbReference>
<evidence type="ECO:0000256" key="6">
    <source>
        <dbReference type="ARBA" id="ARBA00022694"/>
    </source>
</evidence>
<dbReference type="Proteomes" id="UP000245119">
    <property type="component" value="Linkage Group LG9"/>
</dbReference>
<dbReference type="Gene3D" id="3.40.50.620">
    <property type="entry name" value="HUPs"/>
    <property type="match status" value="1"/>
</dbReference>
<organism evidence="14 15">
    <name type="scientific">Pomacea canaliculata</name>
    <name type="common">Golden apple snail</name>
    <dbReference type="NCBI Taxonomy" id="400727"/>
    <lineage>
        <taxon>Eukaryota</taxon>
        <taxon>Metazoa</taxon>
        <taxon>Spiralia</taxon>
        <taxon>Lophotrochozoa</taxon>
        <taxon>Mollusca</taxon>
        <taxon>Gastropoda</taxon>
        <taxon>Caenogastropoda</taxon>
        <taxon>Architaenioglossa</taxon>
        <taxon>Ampullarioidea</taxon>
        <taxon>Ampullariidae</taxon>
        <taxon>Pomacea</taxon>
    </lineage>
</organism>
<dbReference type="Pfam" id="PF03054">
    <property type="entry name" value="tRNA_Me_trans"/>
    <property type="match status" value="2"/>
</dbReference>
<keyword evidence="15" id="KW-1185">Reference proteome</keyword>